<feature type="transmembrane region" description="Helical" evidence="2">
    <location>
        <begin position="351"/>
        <end position="371"/>
    </location>
</feature>
<keyword evidence="2" id="KW-0472">Membrane</keyword>
<name>A0A286GD09_9PROT</name>
<feature type="transmembrane region" description="Helical" evidence="2">
    <location>
        <begin position="413"/>
        <end position="431"/>
    </location>
</feature>
<keyword evidence="4" id="KW-1185">Reference proteome</keyword>
<feature type="transmembrane region" description="Helical" evidence="2">
    <location>
        <begin position="60"/>
        <end position="80"/>
    </location>
</feature>
<reference evidence="3 4" key="1">
    <citation type="submission" date="2017-09" db="EMBL/GenBank/DDBJ databases">
        <authorList>
            <person name="Ehlers B."/>
            <person name="Leendertz F.H."/>
        </authorList>
    </citation>
    <scope>NUCLEOTIDE SEQUENCE [LARGE SCALE GENOMIC DNA]</scope>
    <source>
        <strain evidence="3 4">USBA 140</strain>
    </source>
</reference>
<evidence type="ECO:0000313" key="4">
    <source>
        <dbReference type="Proteomes" id="UP000219621"/>
    </source>
</evidence>
<evidence type="ECO:0000256" key="1">
    <source>
        <dbReference type="SAM" id="MobiDB-lite"/>
    </source>
</evidence>
<evidence type="ECO:0000256" key="2">
    <source>
        <dbReference type="SAM" id="Phobius"/>
    </source>
</evidence>
<keyword evidence="2" id="KW-1133">Transmembrane helix</keyword>
<dbReference type="AlphaFoldDB" id="A0A286GD09"/>
<dbReference type="Proteomes" id="UP000219621">
    <property type="component" value="Unassembled WGS sequence"/>
</dbReference>
<keyword evidence="2" id="KW-0812">Transmembrane</keyword>
<dbReference type="EMBL" id="OCNJ01000003">
    <property type="protein sequence ID" value="SOD93425.1"/>
    <property type="molecule type" value="Genomic_DNA"/>
</dbReference>
<feature type="region of interest" description="Disordered" evidence="1">
    <location>
        <begin position="437"/>
        <end position="456"/>
    </location>
</feature>
<evidence type="ECO:0000313" key="3">
    <source>
        <dbReference type="EMBL" id="SOD93425.1"/>
    </source>
</evidence>
<feature type="transmembrane region" description="Helical" evidence="2">
    <location>
        <begin position="200"/>
        <end position="219"/>
    </location>
</feature>
<feature type="transmembrane region" description="Helical" evidence="2">
    <location>
        <begin position="273"/>
        <end position="291"/>
    </location>
</feature>
<feature type="transmembrane region" description="Helical" evidence="2">
    <location>
        <begin position="25"/>
        <end position="48"/>
    </location>
</feature>
<feature type="transmembrane region" description="Helical" evidence="2">
    <location>
        <begin position="249"/>
        <end position="266"/>
    </location>
</feature>
<feature type="transmembrane region" description="Helical" evidence="2">
    <location>
        <begin position="124"/>
        <end position="145"/>
    </location>
</feature>
<accession>A0A286GD09</accession>
<gene>
    <name evidence="3" type="ORF">SAMN05421508_10365</name>
</gene>
<dbReference type="RefSeq" id="WP_101613976.1">
    <property type="nucleotide sequence ID" value="NZ_OCNJ01000003.1"/>
</dbReference>
<organism evidence="3 4">
    <name type="scientific">Caenispirillum bisanense</name>
    <dbReference type="NCBI Taxonomy" id="414052"/>
    <lineage>
        <taxon>Bacteria</taxon>
        <taxon>Pseudomonadati</taxon>
        <taxon>Pseudomonadota</taxon>
        <taxon>Alphaproteobacteria</taxon>
        <taxon>Rhodospirillales</taxon>
        <taxon>Novispirillaceae</taxon>
        <taxon>Caenispirillum</taxon>
    </lineage>
</organism>
<feature type="transmembrane region" description="Helical" evidence="2">
    <location>
        <begin position="86"/>
        <end position="103"/>
    </location>
</feature>
<proteinExistence type="predicted"/>
<sequence>MTHSPAVAAARTRLLLQGYILGIPLWWVLGIDFIVVQGLAALLVVVCLTAHRRFSLSDHLLAATILSLCLSAYLGGFLQGSEHSRFVAALYNLSFWVCGLILVQQVRHILVHDPDGRMRLLWAGHVAFLMLVACGWGAVALAYAVGDLSLITPSVFGLLVGDRIPDSAPHIQRHAWLVFTLADWGLPGVPMPRMRVFGPYPAATAATVAALGTLSLLYVAERHGRGLRFLVLEAVVPFTLALTLTRSSLGGWVMGFVLANLLFGTIHRRLTAAAVAVMAGGMVLLGSLDVGEAASYRQYSSESRFENYAEAVERTLDLAPILGLGIKPREESHIALGSHSTYVSVFTKGGILGLLLATAYLVLLPAARWTLAWMMTATGAARLDARGVTELRILLTLQVATWVWLGFEDLDAPATAAALLFIGMALIGDGTGRTLAGAGPRAQARPGRPLLRRRTA</sequence>
<feature type="compositionally biased region" description="Low complexity" evidence="1">
    <location>
        <begin position="437"/>
        <end position="449"/>
    </location>
</feature>
<feature type="transmembrane region" description="Helical" evidence="2">
    <location>
        <begin position="226"/>
        <end position="243"/>
    </location>
</feature>
<feature type="transmembrane region" description="Helical" evidence="2">
    <location>
        <begin position="391"/>
        <end position="407"/>
    </location>
</feature>
<evidence type="ECO:0008006" key="5">
    <source>
        <dbReference type="Google" id="ProtNLM"/>
    </source>
</evidence>
<protein>
    <recommendedName>
        <fullName evidence="5">O-Antigen ligase</fullName>
    </recommendedName>
</protein>